<feature type="transmembrane region" description="Helical" evidence="1">
    <location>
        <begin position="46"/>
        <end position="69"/>
    </location>
</feature>
<name>A0ABT4GDU5_9BACL</name>
<sequence length="146" mass="14511">MGIFLDSQISQNISTTGGTSIPLTAAGALFGTLGLNTAAAGPNLRIQFTASVALAATVAVAVPVTITIFRGVGPGAVLIYSATQSAPAVGAVAVLANSVFTVTGADHTPPNPGFLVYQAFISFTGLIALAPTRIGPESFNAAAYSD</sequence>
<keyword evidence="1" id="KW-1133">Transmembrane helix</keyword>
<dbReference type="Proteomes" id="UP001527099">
    <property type="component" value="Unassembled WGS sequence"/>
</dbReference>
<feature type="transmembrane region" description="Helical" evidence="1">
    <location>
        <begin position="21"/>
        <end position="40"/>
    </location>
</feature>
<feature type="transmembrane region" description="Helical" evidence="1">
    <location>
        <begin position="112"/>
        <end position="130"/>
    </location>
</feature>
<comment type="caution">
    <text evidence="2">The sequence shown here is derived from an EMBL/GenBank/DDBJ whole genome shotgun (WGS) entry which is preliminary data.</text>
</comment>
<organism evidence="2 3">
    <name type="scientific">Paenibacillus alginolyticus</name>
    <dbReference type="NCBI Taxonomy" id="59839"/>
    <lineage>
        <taxon>Bacteria</taxon>
        <taxon>Bacillati</taxon>
        <taxon>Bacillota</taxon>
        <taxon>Bacilli</taxon>
        <taxon>Bacillales</taxon>
        <taxon>Paenibacillaceae</taxon>
        <taxon>Paenibacillus</taxon>
    </lineage>
</organism>
<protein>
    <recommendedName>
        <fullName evidence="4">BclA C-terminal domain-containing protein</fullName>
    </recommendedName>
</protein>
<evidence type="ECO:0008006" key="4">
    <source>
        <dbReference type="Google" id="ProtNLM"/>
    </source>
</evidence>
<reference evidence="2 3" key="1">
    <citation type="submission" date="2022-05" db="EMBL/GenBank/DDBJ databases">
        <title>Genome Sequencing of Bee-Associated Microbes.</title>
        <authorList>
            <person name="Dunlap C."/>
        </authorList>
    </citation>
    <scope>NUCLEOTIDE SEQUENCE [LARGE SCALE GENOMIC DNA]</scope>
    <source>
        <strain evidence="2 3">NRRL B-14421</strain>
    </source>
</reference>
<keyword evidence="1" id="KW-0472">Membrane</keyword>
<dbReference type="RefSeq" id="WP_268616067.1">
    <property type="nucleotide sequence ID" value="NZ_JAMDMX010000046.1"/>
</dbReference>
<evidence type="ECO:0000256" key="1">
    <source>
        <dbReference type="SAM" id="Phobius"/>
    </source>
</evidence>
<gene>
    <name evidence="2" type="ORF">M5X19_15845</name>
</gene>
<proteinExistence type="predicted"/>
<feature type="transmembrane region" description="Helical" evidence="1">
    <location>
        <begin position="76"/>
        <end position="100"/>
    </location>
</feature>
<accession>A0ABT4GDU5</accession>
<evidence type="ECO:0000313" key="2">
    <source>
        <dbReference type="EMBL" id="MCY9694365.1"/>
    </source>
</evidence>
<keyword evidence="3" id="KW-1185">Reference proteome</keyword>
<keyword evidence="1" id="KW-0812">Transmembrane</keyword>
<evidence type="ECO:0000313" key="3">
    <source>
        <dbReference type="Proteomes" id="UP001527099"/>
    </source>
</evidence>
<dbReference type="EMBL" id="JAMDMX010000046">
    <property type="protein sequence ID" value="MCY9694365.1"/>
    <property type="molecule type" value="Genomic_DNA"/>
</dbReference>